<feature type="domain" description="DNA-directed RNA polymerase subunit 2 hybrid-binding" evidence="10">
    <location>
        <begin position="676"/>
        <end position="1068"/>
    </location>
</feature>
<dbReference type="Gene3D" id="2.40.270.10">
    <property type="entry name" value="DNA-directed RNA polymerase, subunit 2, domain 6"/>
    <property type="match status" value="1"/>
</dbReference>
<reference evidence="16 17" key="1">
    <citation type="submission" date="2015-01" db="EMBL/GenBank/DDBJ databases">
        <title>Jeotgalibacillus campisalis genome sequencing.</title>
        <authorList>
            <person name="Goh K.M."/>
            <person name="Chan K.-G."/>
            <person name="Yaakop A.S."/>
            <person name="Ee R."/>
            <person name="Gan H.M."/>
            <person name="Chan C.S."/>
        </authorList>
    </citation>
    <scope>NUCLEOTIDE SEQUENCE [LARGE SCALE GENOMIC DNA]</scope>
    <source>
        <strain evidence="16 17">SF-57</strain>
    </source>
</reference>
<dbReference type="InterPro" id="IPR007644">
    <property type="entry name" value="RNA_pol_bsu_protrusion"/>
</dbReference>
<dbReference type="EMBL" id="JXRR01000006">
    <property type="protein sequence ID" value="KIL52263.1"/>
    <property type="molecule type" value="Genomic_DNA"/>
</dbReference>
<dbReference type="Gene3D" id="3.90.1110.10">
    <property type="entry name" value="RNA polymerase Rpb2, domain 2"/>
    <property type="match status" value="1"/>
</dbReference>
<evidence type="ECO:0000256" key="7">
    <source>
        <dbReference type="HAMAP-Rule" id="MF_01321"/>
    </source>
</evidence>
<dbReference type="Gene3D" id="3.90.1100.10">
    <property type="match status" value="3"/>
</dbReference>
<evidence type="ECO:0000259" key="14">
    <source>
        <dbReference type="Pfam" id="PF04565"/>
    </source>
</evidence>
<dbReference type="Pfam" id="PF10385">
    <property type="entry name" value="RNA_pol_Rpb2_45"/>
    <property type="match status" value="1"/>
</dbReference>
<feature type="domain" description="RNA polymerase beta subunit protrusion" evidence="13">
    <location>
        <begin position="28"/>
        <end position="453"/>
    </location>
</feature>
<dbReference type="InterPro" id="IPR007645">
    <property type="entry name" value="RNA_pol_Rpb2_3"/>
</dbReference>
<dbReference type="InterPro" id="IPR007642">
    <property type="entry name" value="RNA_pol_Rpb2_2"/>
</dbReference>
<dbReference type="Pfam" id="PF04563">
    <property type="entry name" value="RNA_pol_Rpb2_1"/>
    <property type="match status" value="1"/>
</dbReference>
<dbReference type="PROSITE" id="PS01166">
    <property type="entry name" value="RNA_POL_BETA"/>
    <property type="match status" value="1"/>
</dbReference>
<dbReference type="NCBIfam" id="TIGR02013">
    <property type="entry name" value="rpoB"/>
    <property type="match status" value="1"/>
</dbReference>
<feature type="domain" description="RNA polymerase Rpb2" evidence="14">
    <location>
        <begin position="468"/>
        <end position="536"/>
    </location>
</feature>
<dbReference type="InterPro" id="IPR007120">
    <property type="entry name" value="DNA-dir_RNAP_su2_dom"/>
</dbReference>
<evidence type="ECO:0000313" key="17">
    <source>
        <dbReference type="Proteomes" id="UP000031972"/>
    </source>
</evidence>
<dbReference type="PATRIC" id="fig|220754.4.peg.653"/>
<protein>
    <recommendedName>
        <fullName evidence="7 9">DNA-directed RNA polymerase subunit beta</fullName>
        <shortName evidence="7">RNAP subunit beta</shortName>
        <ecNumber evidence="7 9">2.7.7.6</ecNumber>
    </recommendedName>
    <alternativeName>
        <fullName evidence="7">RNA polymerase subunit beta</fullName>
    </alternativeName>
    <alternativeName>
        <fullName evidence="7">Transcriptase subunit beta</fullName>
    </alternativeName>
</protein>
<evidence type="ECO:0000256" key="9">
    <source>
        <dbReference type="RuleBase" id="RU363031"/>
    </source>
</evidence>
<dbReference type="Gene3D" id="2.40.50.100">
    <property type="match status" value="1"/>
</dbReference>
<dbReference type="InterPro" id="IPR019462">
    <property type="entry name" value="DNA-dir_RNA_pol_bsu_external_1"/>
</dbReference>
<dbReference type="Pfam" id="PF04565">
    <property type="entry name" value="RNA_pol_Rpb2_3"/>
    <property type="match status" value="1"/>
</dbReference>
<evidence type="ECO:0000256" key="3">
    <source>
        <dbReference type="ARBA" id="ARBA00022679"/>
    </source>
</evidence>
<evidence type="ECO:0000259" key="11">
    <source>
        <dbReference type="Pfam" id="PF04560"/>
    </source>
</evidence>
<evidence type="ECO:0000256" key="8">
    <source>
        <dbReference type="RuleBase" id="RU000434"/>
    </source>
</evidence>
<dbReference type="SUPFAM" id="SSF64484">
    <property type="entry name" value="beta and beta-prime subunits of DNA dependent RNA-polymerase"/>
    <property type="match status" value="1"/>
</dbReference>
<comment type="function">
    <text evidence="1 7 9">DNA-dependent RNA polymerase catalyzes the transcription of DNA into RNA using the four ribonucleoside triphosphates as substrates.</text>
</comment>
<evidence type="ECO:0000313" key="16">
    <source>
        <dbReference type="EMBL" id="KIL52263.1"/>
    </source>
</evidence>
<dbReference type="GO" id="GO:0003899">
    <property type="term" value="F:DNA-directed RNA polymerase activity"/>
    <property type="evidence" value="ECO:0007669"/>
    <property type="project" value="UniProtKB-UniRule"/>
</dbReference>
<name>A0A0C2W894_9BACL</name>
<evidence type="ECO:0000259" key="12">
    <source>
        <dbReference type="Pfam" id="PF04561"/>
    </source>
</evidence>
<dbReference type="FunFam" id="3.90.1800.10:FF:000001">
    <property type="entry name" value="DNA-directed RNA polymerase subunit beta"/>
    <property type="match status" value="1"/>
</dbReference>
<comment type="caution">
    <text evidence="16">The sequence shown here is derived from an EMBL/GenBank/DDBJ whole genome shotgun (WGS) entry which is preliminary data.</text>
</comment>
<feature type="domain" description="RNA polymerase Rpb2" evidence="12">
    <location>
        <begin position="140"/>
        <end position="284"/>
    </location>
</feature>
<dbReference type="GO" id="GO:0032549">
    <property type="term" value="F:ribonucleoside binding"/>
    <property type="evidence" value="ECO:0007669"/>
    <property type="project" value="InterPro"/>
</dbReference>
<dbReference type="CDD" id="cd00653">
    <property type="entry name" value="RNA_pol_B_RPB2"/>
    <property type="match status" value="1"/>
</dbReference>
<dbReference type="Pfam" id="PF04561">
    <property type="entry name" value="RNA_pol_Rpb2_2"/>
    <property type="match status" value="2"/>
</dbReference>
<dbReference type="HAMAP" id="MF_01321">
    <property type="entry name" value="RNApol_bact_RpoB"/>
    <property type="match status" value="1"/>
</dbReference>
<dbReference type="RefSeq" id="WP_041054651.1">
    <property type="nucleotide sequence ID" value="NZ_JXRR01000006.1"/>
</dbReference>
<feature type="domain" description="DNA-directed RNA polymerase beta subunit external 1" evidence="15">
    <location>
        <begin position="546"/>
        <end position="613"/>
    </location>
</feature>
<evidence type="ECO:0000259" key="15">
    <source>
        <dbReference type="Pfam" id="PF10385"/>
    </source>
</evidence>
<dbReference type="OrthoDB" id="9803954at2"/>
<gene>
    <name evidence="7" type="primary">rpoB</name>
    <name evidence="16" type="ORF">KR50_06380</name>
</gene>
<dbReference type="PANTHER" id="PTHR20856">
    <property type="entry name" value="DNA-DIRECTED RNA POLYMERASE I SUBUNIT 2"/>
    <property type="match status" value="1"/>
</dbReference>
<dbReference type="InterPro" id="IPR007121">
    <property type="entry name" value="RNA_pol_bsu_CS"/>
</dbReference>
<dbReference type="AlphaFoldDB" id="A0A0C2W894"/>
<comment type="subunit">
    <text evidence="7 9">The RNAP catalytic core consists of 2 alpha, 1 beta, 1 beta' and 1 omega subunit. When a sigma factor is associated with the core the holoenzyme is formed, which can initiate transcription.</text>
</comment>
<dbReference type="InterPro" id="IPR014724">
    <property type="entry name" value="RNA_pol_RPB2_OB-fold"/>
</dbReference>
<keyword evidence="3 7" id="KW-0808">Transferase</keyword>
<dbReference type="InterPro" id="IPR007641">
    <property type="entry name" value="RNA_pol_Rpb2_7"/>
</dbReference>
<dbReference type="GO" id="GO:0000428">
    <property type="term" value="C:DNA-directed RNA polymerase complex"/>
    <property type="evidence" value="ECO:0007669"/>
    <property type="project" value="UniProtKB-KW"/>
</dbReference>
<dbReference type="InterPro" id="IPR037034">
    <property type="entry name" value="RNA_pol_Rpb2_2_sf"/>
</dbReference>
<evidence type="ECO:0000259" key="10">
    <source>
        <dbReference type="Pfam" id="PF00562"/>
    </source>
</evidence>
<dbReference type="GO" id="GO:0006351">
    <property type="term" value="P:DNA-templated transcription"/>
    <property type="evidence" value="ECO:0007669"/>
    <property type="project" value="UniProtKB-UniRule"/>
</dbReference>
<evidence type="ECO:0000259" key="13">
    <source>
        <dbReference type="Pfam" id="PF04563"/>
    </source>
</evidence>
<dbReference type="NCBIfam" id="NF001616">
    <property type="entry name" value="PRK00405.1"/>
    <property type="match status" value="1"/>
</dbReference>
<dbReference type="InterPro" id="IPR015712">
    <property type="entry name" value="DNA-dir_RNA_pol_su2"/>
</dbReference>
<dbReference type="InterPro" id="IPR010243">
    <property type="entry name" value="RNA_pol_bsu_bac"/>
</dbReference>
<keyword evidence="4 7" id="KW-0548">Nucleotidyltransferase</keyword>
<dbReference type="Pfam" id="PF00562">
    <property type="entry name" value="RNA_pol_Rpb2_6"/>
    <property type="match status" value="1"/>
</dbReference>
<feature type="domain" description="RNA polymerase Rpb2" evidence="12">
    <location>
        <begin position="370"/>
        <end position="409"/>
    </location>
</feature>
<evidence type="ECO:0000256" key="2">
    <source>
        <dbReference type="ARBA" id="ARBA00022478"/>
    </source>
</evidence>
<dbReference type="EC" id="2.7.7.6" evidence="7 9"/>
<evidence type="ECO:0000256" key="1">
    <source>
        <dbReference type="ARBA" id="ARBA00004026"/>
    </source>
</evidence>
<keyword evidence="2 7" id="KW-0240">DNA-directed RNA polymerase</keyword>
<evidence type="ECO:0000256" key="6">
    <source>
        <dbReference type="ARBA" id="ARBA00048552"/>
    </source>
</evidence>
<dbReference type="Pfam" id="PF04560">
    <property type="entry name" value="RNA_pol_Rpb2_7"/>
    <property type="match status" value="1"/>
</dbReference>
<sequence length="1186" mass="132566">MTGQLVQYGRHRQRRSFARISEVLELPNLIEIQTASYEWFLEEGLREMFRDISPIEDFTGNLSLEFIDYSLGEPKYSVDESKERDVTYSAPLRVKVRLLNKDTGEVKDQDVFMGDFPVMTETGTFIINGAERVIVSQLVRSPSVYYHGKMDKNGKRGFGATVIPNRGAWLEYETDAKDVVHVRIDRTRKLPVTVLLRALGFGTDQEIIDLIGDNEYIRNTLEKDNTETVDKALLEIYERLRPGEPPTVDNAKSLLESRFFDPKRYDLANVGRYKMNKKLNIKNRLFGQVLAETLADPETGEILAEKGTTLDRRNLDKLIPYLEKGVGFKTINHSGSVIEEDLTLQSIKIQVPNADSDKEILVTGNAYVDDSVKNITAADIISSISYFFNLLHGVGLTDDIDHLGNRRLRSVGELLQNQFRIGLSRMERVVRERMSIQDTNTITPQQLINIRPVIASIKEFFGSSQLSQFMDQTNPLAELTHKRRLSALGPGGLTRERAGFEVRDVHYSHYGRMCPIETPEGPNIGLINSLSSFAKVNRFGFIETPYRRVDPDTGKVTDRIDYLTADEEDNYVVAQANARLGDDGSFLDDEVVSRFRGENTVIRRDRLDYMDVSPKQVVSAATACIPFLENDDSNRALMGANMQRQAVPLLNPEAPFVGTGMEHVSAKDSGAAVINKHEGIVERVQASQVWVRRLVDIDGNETEGDLDKYRMQKFVRSNQGTCYNQRPIVSVGDRVVKGEILADGPSMELGELALGRNVLVGFMTWDGYNYEDAVIMSERLVKDDVYTSIHIEEYESESRDTKLGPEEITRDIPNVGEDALRNLDERGIIRIGAEVKDGDILVGKVTPKGVTELTAEERLLHAIFGEKAREVRDTSLRVPHGAGGIILDVKIFNREDGDELPPGVNQLVRAYIVQKRKISVGDKMAGRHGNKGVISRILPEEDMPYMPDGTPIDIMLNPLGVPSRMNIGQVLEMHMGMAARAMGIHIATPVFDGANEEDVWATIEEAGMSRDGKTVLYDGRSGDPFDNRVSVGVMYMIKLAHMVDDKLHARSTGPYSLVTQQPLGGKAQFGGQRFGEMEVWALEAYGAAYTLQEILTVKSDDVVGRVKTYEAIVKGDSVPEPGVPESFKVLIKELQSLGMDVKMLSSNDEEIEMRDVDDEEDIHQADALNIAPETDVLTSETVAAKE</sequence>
<dbReference type="GO" id="GO:0003677">
    <property type="term" value="F:DNA binding"/>
    <property type="evidence" value="ECO:0007669"/>
    <property type="project" value="UniProtKB-UniRule"/>
</dbReference>
<dbReference type="Gene3D" id="2.40.50.150">
    <property type="match status" value="1"/>
</dbReference>
<keyword evidence="17" id="KW-1185">Reference proteome</keyword>
<evidence type="ECO:0000256" key="5">
    <source>
        <dbReference type="ARBA" id="ARBA00023163"/>
    </source>
</evidence>
<dbReference type="Proteomes" id="UP000031972">
    <property type="component" value="Unassembled WGS sequence"/>
</dbReference>
<accession>A0A0C2W894</accession>
<comment type="similarity">
    <text evidence="7 8">Belongs to the RNA polymerase beta chain family.</text>
</comment>
<keyword evidence="5 7" id="KW-0804">Transcription</keyword>
<proteinExistence type="inferred from homology"/>
<comment type="catalytic activity">
    <reaction evidence="6 7 9">
        <text>RNA(n) + a ribonucleoside 5'-triphosphate = RNA(n+1) + diphosphate</text>
        <dbReference type="Rhea" id="RHEA:21248"/>
        <dbReference type="Rhea" id="RHEA-COMP:14527"/>
        <dbReference type="Rhea" id="RHEA-COMP:17342"/>
        <dbReference type="ChEBI" id="CHEBI:33019"/>
        <dbReference type="ChEBI" id="CHEBI:61557"/>
        <dbReference type="ChEBI" id="CHEBI:140395"/>
        <dbReference type="EC" id="2.7.7.6"/>
    </reaction>
</comment>
<evidence type="ECO:0000256" key="4">
    <source>
        <dbReference type="ARBA" id="ARBA00022695"/>
    </source>
</evidence>
<organism evidence="16 17">
    <name type="scientific">Jeotgalibacillus campisalis</name>
    <dbReference type="NCBI Taxonomy" id="220754"/>
    <lineage>
        <taxon>Bacteria</taxon>
        <taxon>Bacillati</taxon>
        <taxon>Bacillota</taxon>
        <taxon>Bacilli</taxon>
        <taxon>Bacillales</taxon>
        <taxon>Caryophanaceae</taxon>
        <taxon>Jeotgalibacillus</taxon>
    </lineage>
</organism>
<feature type="domain" description="RNA polymerase Rpb2" evidence="11">
    <location>
        <begin position="1070"/>
        <end position="1144"/>
    </location>
</feature>
<dbReference type="Gene3D" id="3.90.1800.10">
    <property type="entry name" value="RNA polymerase alpha subunit dimerisation domain"/>
    <property type="match status" value="1"/>
</dbReference>
<dbReference type="InterPro" id="IPR037033">
    <property type="entry name" value="DNA-dir_RNAP_su2_hyb_sf"/>
</dbReference>